<dbReference type="CDD" id="cd07153">
    <property type="entry name" value="Fur_like"/>
    <property type="match status" value="1"/>
</dbReference>
<evidence type="ECO:0000256" key="2">
    <source>
        <dbReference type="ARBA" id="ARBA00022491"/>
    </source>
</evidence>
<dbReference type="HOGENOM" id="CLU_096072_4_2_11"/>
<organism evidence="8 10">
    <name type="scientific">Rubrobacter radiotolerans</name>
    <name type="common">Arthrobacter radiotolerans</name>
    <dbReference type="NCBI Taxonomy" id="42256"/>
    <lineage>
        <taxon>Bacteria</taxon>
        <taxon>Bacillati</taxon>
        <taxon>Actinomycetota</taxon>
        <taxon>Rubrobacteria</taxon>
        <taxon>Rubrobacterales</taxon>
        <taxon>Rubrobacteraceae</taxon>
        <taxon>Rubrobacter</taxon>
    </lineage>
</organism>
<dbReference type="STRING" id="42256.RradSPS_2641"/>
<feature type="binding site" evidence="7">
    <location>
        <position position="93"/>
    </location>
    <ligand>
        <name>Zn(2+)</name>
        <dbReference type="ChEBI" id="CHEBI:29105"/>
    </ligand>
</feature>
<reference evidence="9" key="2">
    <citation type="submission" date="2023-11" db="EMBL/GenBank/DDBJ databases">
        <title>MicrobeMod: A computational toolkit for identifying prokaryotic methylation and restriction-modification with nanopore sequencing.</title>
        <authorList>
            <person name="Crits-Christoph A."/>
            <person name="Kang S.C."/>
            <person name="Lee H."/>
            <person name="Ostrov N."/>
        </authorList>
    </citation>
    <scope>NUCLEOTIDE SEQUENCE</scope>
    <source>
        <strain evidence="9">ATCC 51242</strain>
    </source>
</reference>
<keyword evidence="3 7" id="KW-0862">Zinc</keyword>
<evidence type="ECO:0000256" key="4">
    <source>
        <dbReference type="ARBA" id="ARBA00023015"/>
    </source>
</evidence>
<dbReference type="InterPro" id="IPR002481">
    <property type="entry name" value="FUR"/>
</dbReference>
<keyword evidence="10" id="KW-1185">Reference proteome</keyword>
<dbReference type="Proteomes" id="UP000025229">
    <property type="component" value="Chromosome"/>
</dbReference>
<evidence type="ECO:0000256" key="3">
    <source>
        <dbReference type="ARBA" id="ARBA00022833"/>
    </source>
</evidence>
<dbReference type="EMBL" id="CP007514">
    <property type="protein sequence ID" value="AHY47924.1"/>
    <property type="molecule type" value="Genomic_DNA"/>
</dbReference>
<dbReference type="InterPro" id="IPR043135">
    <property type="entry name" value="Fur_C"/>
</dbReference>
<protein>
    <submittedName>
        <fullName evidence="8">Fe2+/Zn2+ uptake regulation protein</fullName>
    </submittedName>
    <submittedName>
        <fullName evidence="9">Fur family transcriptional regulator</fullName>
    </submittedName>
</protein>
<keyword evidence="4" id="KW-0805">Transcription regulation</keyword>
<keyword evidence="7" id="KW-0479">Metal-binding</keyword>
<feature type="binding site" evidence="7">
    <location>
        <position position="137"/>
    </location>
    <ligand>
        <name>Zn(2+)</name>
        <dbReference type="ChEBI" id="CHEBI:29105"/>
    </ligand>
</feature>
<keyword evidence="2" id="KW-0678">Repressor</keyword>
<dbReference type="GO" id="GO:0045892">
    <property type="term" value="P:negative regulation of DNA-templated transcription"/>
    <property type="evidence" value="ECO:0007669"/>
    <property type="project" value="TreeGrafter"/>
</dbReference>
<dbReference type="InterPro" id="IPR036388">
    <property type="entry name" value="WH-like_DNA-bd_sf"/>
</dbReference>
<keyword evidence="5" id="KW-0238">DNA-binding</keyword>
<accession>A0A023X782</accession>
<dbReference type="GO" id="GO:0008270">
    <property type="term" value="F:zinc ion binding"/>
    <property type="evidence" value="ECO:0007669"/>
    <property type="project" value="TreeGrafter"/>
</dbReference>
<dbReference type="AlphaFoldDB" id="A0A023X782"/>
<dbReference type="SUPFAM" id="SSF46785">
    <property type="entry name" value="Winged helix' DNA-binding domain"/>
    <property type="match status" value="1"/>
</dbReference>
<dbReference type="KEGG" id="rrd:RradSPS_2641"/>
<evidence type="ECO:0000256" key="5">
    <source>
        <dbReference type="ARBA" id="ARBA00023125"/>
    </source>
</evidence>
<reference evidence="8 10" key="1">
    <citation type="submission" date="2014-03" db="EMBL/GenBank/DDBJ databases">
        <title>Complete genome sequence of the Radio-Resistant Rubrobacter radiotolerans RSPS-4.</title>
        <authorList>
            <person name="Egas C.C."/>
            <person name="Barroso C.C."/>
            <person name="Froufe H.J.C."/>
            <person name="Pacheco J.J."/>
            <person name="Albuquerque L.L."/>
            <person name="da Costa M.M.S."/>
        </authorList>
    </citation>
    <scope>NUCLEOTIDE SEQUENCE [LARGE SCALE GENOMIC DNA]</scope>
    <source>
        <strain evidence="8 10">RSPS-4</strain>
    </source>
</reference>
<dbReference type="InterPro" id="IPR036390">
    <property type="entry name" value="WH_DNA-bd_sf"/>
</dbReference>
<evidence type="ECO:0000256" key="6">
    <source>
        <dbReference type="ARBA" id="ARBA00023163"/>
    </source>
</evidence>
<feature type="binding site" evidence="7">
    <location>
        <position position="96"/>
    </location>
    <ligand>
        <name>Zn(2+)</name>
        <dbReference type="ChEBI" id="CHEBI:29105"/>
    </ligand>
</feature>
<evidence type="ECO:0000256" key="1">
    <source>
        <dbReference type="ARBA" id="ARBA00007957"/>
    </source>
</evidence>
<dbReference type="RefSeq" id="WP_038683238.1">
    <property type="nucleotide sequence ID" value="NZ_CP007514.1"/>
</dbReference>
<evidence type="ECO:0000313" key="9">
    <source>
        <dbReference type="EMBL" id="MDX5892563.1"/>
    </source>
</evidence>
<evidence type="ECO:0000256" key="7">
    <source>
        <dbReference type="PIRSR" id="PIRSR602481-1"/>
    </source>
</evidence>
<comment type="cofactor">
    <cofactor evidence="7">
        <name>Zn(2+)</name>
        <dbReference type="ChEBI" id="CHEBI:29105"/>
    </cofactor>
    <text evidence="7">Binds 1 zinc ion per subunit.</text>
</comment>
<dbReference type="EMBL" id="JAWXXX010000001">
    <property type="protein sequence ID" value="MDX5892563.1"/>
    <property type="molecule type" value="Genomic_DNA"/>
</dbReference>
<dbReference type="PANTHER" id="PTHR33202">
    <property type="entry name" value="ZINC UPTAKE REGULATION PROTEIN"/>
    <property type="match status" value="1"/>
</dbReference>
<dbReference type="Gene3D" id="1.10.10.10">
    <property type="entry name" value="Winged helix-like DNA-binding domain superfamily/Winged helix DNA-binding domain"/>
    <property type="match status" value="1"/>
</dbReference>
<dbReference type="Pfam" id="PF01475">
    <property type="entry name" value="FUR"/>
    <property type="match status" value="1"/>
</dbReference>
<dbReference type="OrthoDB" id="8659436at2"/>
<name>A0A023X782_RUBRA</name>
<evidence type="ECO:0000313" key="8">
    <source>
        <dbReference type="EMBL" id="AHY47924.1"/>
    </source>
</evidence>
<dbReference type="GO" id="GO:1900376">
    <property type="term" value="P:regulation of secondary metabolite biosynthetic process"/>
    <property type="evidence" value="ECO:0007669"/>
    <property type="project" value="TreeGrafter"/>
</dbReference>
<dbReference type="GO" id="GO:0003700">
    <property type="term" value="F:DNA-binding transcription factor activity"/>
    <property type="evidence" value="ECO:0007669"/>
    <property type="project" value="InterPro"/>
</dbReference>
<dbReference type="Proteomes" id="UP001281130">
    <property type="component" value="Unassembled WGS sequence"/>
</dbReference>
<gene>
    <name evidence="8" type="ORF">RradSPS_2641</name>
    <name evidence="9" type="ORF">SIL72_00840</name>
</gene>
<keyword evidence="6" id="KW-0804">Transcription</keyword>
<dbReference type="PANTHER" id="PTHR33202:SF7">
    <property type="entry name" value="FERRIC UPTAKE REGULATION PROTEIN"/>
    <property type="match status" value="1"/>
</dbReference>
<dbReference type="GO" id="GO:0000976">
    <property type="term" value="F:transcription cis-regulatory region binding"/>
    <property type="evidence" value="ECO:0007669"/>
    <property type="project" value="TreeGrafter"/>
</dbReference>
<dbReference type="eggNOG" id="COG0735">
    <property type="taxonomic scope" value="Bacteria"/>
</dbReference>
<feature type="binding site" evidence="7">
    <location>
        <position position="134"/>
    </location>
    <ligand>
        <name>Zn(2+)</name>
        <dbReference type="ChEBI" id="CHEBI:29105"/>
    </ligand>
</feature>
<sequence>MTNEAPFRVLQERGIRVTPQRAHVWRVLVESGDHFTAEEVWERASESLPGLELSTVYRALEALGAAGLVADSRLPEGPRIFEAKAHAHPHLVCVSCGRILHPDPAVGARLVSAIEAAAGDFAVQELHVSARGLCGSCASGE</sequence>
<proteinExistence type="inferred from homology"/>
<comment type="similarity">
    <text evidence="1">Belongs to the Fur family.</text>
</comment>
<dbReference type="Gene3D" id="3.30.1490.190">
    <property type="match status" value="1"/>
</dbReference>
<evidence type="ECO:0000313" key="10">
    <source>
        <dbReference type="Proteomes" id="UP000025229"/>
    </source>
</evidence>